<sequence>MNSLYLLRARIKHEFDKEKQAAKKKSAAMNSMAPNEREIIRLGMDMKHMKTNSEIMEEGLVPDPIQ</sequence>
<accession>A0ABT9TXK9</accession>
<protein>
    <submittedName>
        <fullName evidence="1">Uncharacterized protein</fullName>
    </submittedName>
</protein>
<reference evidence="1 2" key="1">
    <citation type="submission" date="2023-07" db="EMBL/GenBank/DDBJ databases">
        <title>Sorghum-associated microbial communities from plants grown in Nebraska, USA.</title>
        <authorList>
            <person name="Schachtman D."/>
        </authorList>
    </citation>
    <scope>NUCLEOTIDE SEQUENCE [LARGE SCALE GENOMIC DNA]</scope>
    <source>
        <strain evidence="1 2">CC482</strain>
    </source>
</reference>
<organism evidence="1 2">
    <name type="scientific">Paenibacillus harenae</name>
    <dbReference type="NCBI Taxonomy" id="306543"/>
    <lineage>
        <taxon>Bacteria</taxon>
        <taxon>Bacillati</taxon>
        <taxon>Bacillota</taxon>
        <taxon>Bacilli</taxon>
        <taxon>Bacillales</taxon>
        <taxon>Paenibacillaceae</taxon>
        <taxon>Paenibacillus</taxon>
    </lineage>
</organism>
<name>A0ABT9TXK9_PAEHA</name>
<keyword evidence="2" id="KW-1185">Reference proteome</keyword>
<dbReference type="RefSeq" id="WP_307202655.1">
    <property type="nucleotide sequence ID" value="NZ_JAUSSU010000003.1"/>
</dbReference>
<evidence type="ECO:0000313" key="2">
    <source>
        <dbReference type="Proteomes" id="UP001229346"/>
    </source>
</evidence>
<comment type="caution">
    <text evidence="1">The sequence shown here is derived from an EMBL/GenBank/DDBJ whole genome shotgun (WGS) entry which is preliminary data.</text>
</comment>
<dbReference type="EMBL" id="JAUSSU010000003">
    <property type="protein sequence ID" value="MDQ0112097.1"/>
    <property type="molecule type" value="Genomic_DNA"/>
</dbReference>
<gene>
    <name evidence="1" type="ORF">J2T15_001532</name>
</gene>
<proteinExistence type="predicted"/>
<dbReference type="Proteomes" id="UP001229346">
    <property type="component" value="Unassembled WGS sequence"/>
</dbReference>
<evidence type="ECO:0000313" key="1">
    <source>
        <dbReference type="EMBL" id="MDQ0112097.1"/>
    </source>
</evidence>